<dbReference type="Proteomes" id="UP000286990">
    <property type="component" value="Unassembled WGS sequence"/>
</dbReference>
<evidence type="ECO:0000313" key="3">
    <source>
        <dbReference type="Proteomes" id="UP000286990"/>
    </source>
</evidence>
<dbReference type="RefSeq" id="WP_125224081.1">
    <property type="nucleotide sequence ID" value="NZ_QUSX01000004.1"/>
</dbReference>
<dbReference type="OrthoDB" id="769134at2"/>
<reference evidence="3" key="2">
    <citation type="submission" date="2018-12" db="EMBL/GenBank/DDBJ databases">
        <title>Maribacter lutimaris sp. nov., isolated from marine sediment.</title>
        <authorList>
            <person name="Kim K.K."/>
        </authorList>
    </citation>
    <scope>NUCLEOTIDE SEQUENCE [LARGE SCALE GENOMIC DNA]</scope>
    <source>
        <strain evidence="3">PoM-212</strain>
    </source>
</reference>
<feature type="signal peptide" evidence="1">
    <location>
        <begin position="1"/>
        <end position="21"/>
    </location>
</feature>
<accession>A0A426RF96</accession>
<dbReference type="PROSITE" id="PS51257">
    <property type="entry name" value="PROKAR_LIPOPROTEIN"/>
    <property type="match status" value="1"/>
</dbReference>
<keyword evidence="3" id="KW-1185">Reference proteome</keyword>
<name>A0A426RF96_9FLAO</name>
<comment type="caution">
    <text evidence="2">The sequence shown here is derived from an EMBL/GenBank/DDBJ whole genome shotgun (WGS) entry which is preliminary data.</text>
</comment>
<evidence type="ECO:0000256" key="1">
    <source>
        <dbReference type="SAM" id="SignalP"/>
    </source>
</evidence>
<protein>
    <recommendedName>
        <fullName evidence="4">Lipocalin-like domain-containing protein</fullName>
    </recommendedName>
</protein>
<dbReference type="EMBL" id="QUSX01000004">
    <property type="protein sequence ID" value="RRQ47667.1"/>
    <property type="molecule type" value="Genomic_DNA"/>
</dbReference>
<keyword evidence="1" id="KW-0732">Signal</keyword>
<feature type="chain" id="PRO_5019347242" description="Lipocalin-like domain-containing protein" evidence="1">
    <location>
        <begin position="22"/>
        <end position="166"/>
    </location>
</feature>
<evidence type="ECO:0000313" key="2">
    <source>
        <dbReference type="EMBL" id="RRQ47667.1"/>
    </source>
</evidence>
<evidence type="ECO:0008006" key="4">
    <source>
        <dbReference type="Google" id="ProtNLM"/>
    </source>
</evidence>
<reference evidence="3" key="1">
    <citation type="submission" date="2018-08" db="EMBL/GenBank/DDBJ databases">
        <authorList>
            <person name="Khan S.A."/>
            <person name="J S.E."/>
        </authorList>
    </citation>
    <scope>NUCLEOTIDE SEQUENCE [LARGE SCALE GENOMIC DNA]</scope>
    <source>
        <strain evidence="3">PoM-212</strain>
    </source>
</reference>
<proteinExistence type="predicted"/>
<dbReference type="AlphaFoldDB" id="A0A426RF96"/>
<organism evidence="2 3">
    <name type="scientific">Maribacter algicola</name>
    <dbReference type="NCBI Taxonomy" id="2498892"/>
    <lineage>
        <taxon>Bacteria</taxon>
        <taxon>Pseudomonadati</taxon>
        <taxon>Bacteroidota</taxon>
        <taxon>Flavobacteriia</taxon>
        <taxon>Flavobacteriales</taxon>
        <taxon>Flavobacteriaceae</taxon>
        <taxon>Maribacter</taxon>
    </lineage>
</organism>
<sequence>MKNTILLTFIFLLFTSISCEKADGIASELQGNAIIGTWNRIDEIPSGGIREDYRYFDVETLHTFELDGTYTYKVNYYGFKDENLNELMGQSENKGTFEVYNDSVFMRVCENTSWEKGFKPKPETIQLNGEAYGNRFIIKKETLTLYYISYPADAPVQTQMSFKRVE</sequence>
<gene>
    <name evidence="2" type="ORF">DZC72_16935</name>
</gene>